<feature type="transmembrane region" description="Helical" evidence="7">
    <location>
        <begin position="157"/>
        <end position="176"/>
    </location>
</feature>
<dbReference type="PROSITE" id="PS50929">
    <property type="entry name" value="ABC_TM1F"/>
    <property type="match status" value="1"/>
</dbReference>
<name>A0ABR8YPX7_9CLOT</name>
<dbReference type="InterPro" id="IPR039421">
    <property type="entry name" value="Type_1_exporter"/>
</dbReference>
<gene>
    <name evidence="10" type="ORF">H9637_04465</name>
</gene>
<dbReference type="GO" id="GO:0005524">
    <property type="term" value="F:ATP binding"/>
    <property type="evidence" value="ECO:0007669"/>
    <property type="project" value="UniProtKB-KW"/>
</dbReference>
<dbReference type="Proteomes" id="UP000627166">
    <property type="component" value="Unassembled WGS sequence"/>
</dbReference>
<evidence type="ECO:0000259" key="8">
    <source>
        <dbReference type="PROSITE" id="PS50893"/>
    </source>
</evidence>
<dbReference type="Gene3D" id="3.40.50.300">
    <property type="entry name" value="P-loop containing nucleotide triphosphate hydrolases"/>
    <property type="match status" value="1"/>
</dbReference>
<comment type="subcellular location">
    <subcellularLocation>
        <location evidence="1">Cell membrane</location>
        <topology evidence="1">Multi-pass membrane protein</topology>
    </subcellularLocation>
</comment>
<feature type="transmembrane region" description="Helical" evidence="7">
    <location>
        <begin position="130"/>
        <end position="151"/>
    </location>
</feature>
<dbReference type="Pfam" id="PF00005">
    <property type="entry name" value="ABC_tran"/>
    <property type="match status" value="1"/>
</dbReference>
<keyword evidence="2 7" id="KW-0812">Transmembrane</keyword>
<dbReference type="InterPro" id="IPR027417">
    <property type="entry name" value="P-loop_NTPase"/>
</dbReference>
<evidence type="ECO:0000256" key="3">
    <source>
        <dbReference type="ARBA" id="ARBA00022741"/>
    </source>
</evidence>
<evidence type="ECO:0000313" key="10">
    <source>
        <dbReference type="EMBL" id="MBD8046300.1"/>
    </source>
</evidence>
<dbReference type="Pfam" id="PF00664">
    <property type="entry name" value="ABC_membrane"/>
    <property type="match status" value="1"/>
</dbReference>
<dbReference type="SUPFAM" id="SSF52540">
    <property type="entry name" value="P-loop containing nucleoside triphosphate hydrolases"/>
    <property type="match status" value="1"/>
</dbReference>
<evidence type="ECO:0000256" key="2">
    <source>
        <dbReference type="ARBA" id="ARBA00022692"/>
    </source>
</evidence>
<comment type="caution">
    <text evidence="10">The sequence shown here is derived from an EMBL/GenBank/DDBJ whole genome shotgun (WGS) entry which is preliminary data.</text>
</comment>
<feature type="transmembrane region" description="Helical" evidence="7">
    <location>
        <begin position="20"/>
        <end position="39"/>
    </location>
</feature>
<dbReference type="RefSeq" id="WP_191739272.1">
    <property type="nucleotide sequence ID" value="NZ_JACSQB010000036.1"/>
</dbReference>
<dbReference type="PANTHER" id="PTHR43394:SF1">
    <property type="entry name" value="ATP-BINDING CASSETTE SUB-FAMILY B MEMBER 10, MITOCHONDRIAL"/>
    <property type="match status" value="1"/>
</dbReference>
<sequence>MKRENLTLSKYFYSNKNMFFIRIISDIIAAISMVIWSLFMKGLADVAMKGNLSEIRNLILFGIFFLIFFFVVNNFQCYCNRNFIRKVNCQVKIDVFNAILSKDINDFNETNSGKYISILNNDINSIQENYFSNIPIIIENIITFLVATIALFVYEPLIAIVTLILACVPMIIPMIVGKKISDQQKKYFDFLEIYNTKIKDIFNGFEIVKSFNAENETKKLYKGSAYDVEDSRYDFKKSQDTSIIVQYTLNYLSGIIQLLFSIYLVLMGKITLGIFLGTMQISNYVTNPIRQASGQLVNLKSMKSIKLKIEQILNESNESNVKRQSLIKSTPIKIKNLNFGYDDKNLVLKNINFTFEKGKKYAIVGNSGSGKSTLVKLIMKYYEDYDGEIIIDKQNLKSIDKSDLCDKFAMIHQRVIIFDDTLKNNITMFKEYSNEDILEAINDSALQDLIESLPNGLDTKVQESGKNFSGGEQQRISIARAFLKNTSVIMLDEATSNLDNETGSKIENITIEKDNLTAIVVTHKLVKNILIKYDCIIALNHGEISEYGSFDELMNNKGYFYSLYTVNN</sequence>
<accession>A0ABR8YPX7</accession>
<feature type="transmembrane region" description="Helical" evidence="7">
    <location>
        <begin position="59"/>
        <end position="78"/>
    </location>
</feature>
<keyword evidence="11" id="KW-1185">Reference proteome</keyword>
<dbReference type="PANTHER" id="PTHR43394">
    <property type="entry name" value="ATP-DEPENDENT PERMEASE MDL1, MITOCHONDRIAL"/>
    <property type="match status" value="1"/>
</dbReference>
<keyword evidence="6 7" id="KW-0472">Membrane</keyword>
<evidence type="ECO:0000256" key="5">
    <source>
        <dbReference type="ARBA" id="ARBA00022989"/>
    </source>
</evidence>
<evidence type="ECO:0000256" key="7">
    <source>
        <dbReference type="SAM" id="Phobius"/>
    </source>
</evidence>
<dbReference type="InterPro" id="IPR003593">
    <property type="entry name" value="AAA+_ATPase"/>
</dbReference>
<dbReference type="EMBL" id="JACSQB010000036">
    <property type="protein sequence ID" value="MBD8046300.1"/>
    <property type="molecule type" value="Genomic_DNA"/>
</dbReference>
<protein>
    <submittedName>
        <fullName evidence="10">ABC transporter ATP-binding protein</fullName>
    </submittedName>
</protein>
<proteinExistence type="predicted"/>
<evidence type="ECO:0000256" key="4">
    <source>
        <dbReference type="ARBA" id="ARBA00022840"/>
    </source>
</evidence>
<evidence type="ECO:0000256" key="1">
    <source>
        <dbReference type="ARBA" id="ARBA00004651"/>
    </source>
</evidence>
<evidence type="ECO:0000259" key="9">
    <source>
        <dbReference type="PROSITE" id="PS50929"/>
    </source>
</evidence>
<feature type="domain" description="ABC transporter" evidence="8">
    <location>
        <begin position="332"/>
        <end position="566"/>
    </location>
</feature>
<evidence type="ECO:0000313" key="11">
    <source>
        <dbReference type="Proteomes" id="UP000627166"/>
    </source>
</evidence>
<organism evidence="10 11">
    <name type="scientific">Clostridium faecium</name>
    <dbReference type="NCBI Taxonomy" id="2762223"/>
    <lineage>
        <taxon>Bacteria</taxon>
        <taxon>Bacillati</taxon>
        <taxon>Bacillota</taxon>
        <taxon>Clostridia</taxon>
        <taxon>Eubacteriales</taxon>
        <taxon>Clostridiaceae</taxon>
        <taxon>Clostridium</taxon>
    </lineage>
</organism>
<dbReference type="SMART" id="SM00382">
    <property type="entry name" value="AAA"/>
    <property type="match status" value="1"/>
</dbReference>
<dbReference type="PROSITE" id="PS00211">
    <property type="entry name" value="ABC_TRANSPORTER_1"/>
    <property type="match status" value="1"/>
</dbReference>
<evidence type="ECO:0000256" key="6">
    <source>
        <dbReference type="ARBA" id="ARBA00023136"/>
    </source>
</evidence>
<keyword evidence="3" id="KW-0547">Nucleotide-binding</keyword>
<keyword evidence="5 7" id="KW-1133">Transmembrane helix</keyword>
<dbReference type="Gene3D" id="1.20.1560.10">
    <property type="entry name" value="ABC transporter type 1, transmembrane domain"/>
    <property type="match status" value="1"/>
</dbReference>
<dbReference type="InterPro" id="IPR017871">
    <property type="entry name" value="ABC_transporter-like_CS"/>
</dbReference>
<dbReference type="InterPro" id="IPR003439">
    <property type="entry name" value="ABC_transporter-like_ATP-bd"/>
</dbReference>
<dbReference type="InterPro" id="IPR011527">
    <property type="entry name" value="ABC1_TM_dom"/>
</dbReference>
<dbReference type="PROSITE" id="PS50893">
    <property type="entry name" value="ABC_TRANSPORTER_2"/>
    <property type="match status" value="1"/>
</dbReference>
<feature type="domain" description="ABC transmembrane type-1" evidence="9">
    <location>
        <begin position="27"/>
        <end position="301"/>
    </location>
</feature>
<keyword evidence="4 10" id="KW-0067">ATP-binding</keyword>
<dbReference type="InterPro" id="IPR036640">
    <property type="entry name" value="ABC1_TM_sf"/>
</dbReference>
<reference evidence="10 11" key="1">
    <citation type="submission" date="2020-08" db="EMBL/GenBank/DDBJ databases">
        <title>A Genomic Blueprint of the Chicken Gut Microbiome.</title>
        <authorList>
            <person name="Gilroy R."/>
            <person name="Ravi A."/>
            <person name="Getino M."/>
            <person name="Pursley I."/>
            <person name="Horton D.L."/>
            <person name="Alikhan N.-F."/>
            <person name="Baker D."/>
            <person name="Gharbi K."/>
            <person name="Hall N."/>
            <person name="Watson M."/>
            <person name="Adriaenssens E.M."/>
            <person name="Foster-Nyarko E."/>
            <person name="Jarju S."/>
            <person name="Secka A."/>
            <person name="Antonio M."/>
            <person name="Oren A."/>
            <person name="Chaudhuri R."/>
            <person name="La Ragione R.M."/>
            <person name="Hildebrand F."/>
            <person name="Pallen M.J."/>
        </authorList>
    </citation>
    <scope>NUCLEOTIDE SEQUENCE [LARGE SCALE GENOMIC DNA]</scope>
    <source>
        <strain evidence="10 11">N37</strain>
    </source>
</reference>
<dbReference type="SUPFAM" id="SSF90123">
    <property type="entry name" value="ABC transporter transmembrane region"/>
    <property type="match status" value="1"/>
</dbReference>